<evidence type="ECO:0000313" key="2">
    <source>
        <dbReference type="EMBL" id="VAW32656.1"/>
    </source>
</evidence>
<evidence type="ECO:0000259" key="1">
    <source>
        <dbReference type="Pfam" id="PF13470"/>
    </source>
</evidence>
<dbReference type="AlphaFoldDB" id="A0A3B0VKM2"/>
<reference evidence="2" key="1">
    <citation type="submission" date="2018-06" db="EMBL/GenBank/DDBJ databases">
        <authorList>
            <person name="Zhirakovskaya E."/>
        </authorList>
    </citation>
    <scope>NUCLEOTIDE SEQUENCE</scope>
</reference>
<organism evidence="2">
    <name type="scientific">hydrothermal vent metagenome</name>
    <dbReference type="NCBI Taxonomy" id="652676"/>
    <lineage>
        <taxon>unclassified sequences</taxon>
        <taxon>metagenomes</taxon>
        <taxon>ecological metagenomes</taxon>
    </lineage>
</organism>
<sequence length="143" mass="16173">MDKQKIVIDTNVVISAQRSQRGASAKLISLIGTGLFDFHVSIPLILEYEEVLTRYKTSLGLNQSDVEDLVDAFCALSIRQNKIHFRWRPFLPDPKDEFILDLAVVAQCDYIVTYNRKDFVGVEKFGINILDAKAFLQVIGVIP</sequence>
<dbReference type="Pfam" id="PF13470">
    <property type="entry name" value="PIN_3"/>
    <property type="match status" value="1"/>
</dbReference>
<name>A0A3B0VKM2_9ZZZZ</name>
<dbReference type="PANTHER" id="PTHR34610">
    <property type="entry name" value="SSL7007 PROTEIN"/>
    <property type="match status" value="1"/>
</dbReference>
<dbReference type="Gene3D" id="3.40.50.1010">
    <property type="entry name" value="5'-nuclease"/>
    <property type="match status" value="1"/>
</dbReference>
<gene>
    <name evidence="2" type="ORF">MNBD_CHLOROFLEXI01-1934</name>
</gene>
<dbReference type="SUPFAM" id="SSF88723">
    <property type="entry name" value="PIN domain-like"/>
    <property type="match status" value="1"/>
</dbReference>
<protein>
    <recommendedName>
        <fullName evidence="1">PIN domain-containing protein</fullName>
    </recommendedName>
</protein>
<dbReference type="InterPro" id="IPR002850">
    <property type="entry name" value="PIN_toxin-like"/>
</dbReference>
<proteinExistence type="predicted"/>
<dbReference type="PANTHER" id="PTHR34610:SF3">
    <property type="entry name" value="SSL7007 PROTEIN"/>
    <property type="match status" value="1"/>
</dbReference>
<accession>A0A3B0VKM2</accession>
<dbReference type="InterPro" id="IPR002716">
    <property type="entry name" value="PIN_dom"/>
</dbReference>
<dbReference type="NCBIfam" id="TIGR00305">
    <property type="entry name" value="putative toxin-antitoxin system toxin component, PIN family"/>
    <property type="match status" value="1"/>
</dbReference>
<dbReference type="InterPro" id="IPR029060">
    <property type="entry name" value="PIN-like_dom_sf"/>
</dbReference>
<feature type="domain" description="PIN" evidence="1">
    <location>
        <begin position="5"/>
        <end position="117"/>
    </location>
</feature>
<dbReference type="EMBL" id="UOEU01000379">
    <property type="protein sequence ID" value="VAW32656.1"/>
    <property type="molecule type" value="Genomic_DNA"/>
</dbReference>